<organism evidence="1">
    <name type="scientific">marine metagenome</name>
    <dbReference type="NCBI Taxonomy" id="408172"/>
    <lineage>
        <taxon>unclassified sequences</taxon>
        <taxon>metagenomes</taxon>
        <taxon>ecological metagenomes</taxon>
    </lineage>
</organism>
<dbReference type="InterPro" id="IPR045584">
    <property type="entry name" value="Pilin-like"/>
</dbReference>
<dbReference type="NCBIfam" id="TIGR02532">
    <property type="entry name" value="IV_pilin_GFxxxE"/>
    <property type="match status" value="1"/>
</dbReference>
<gene>
    <name evidence="1" type="ORF">METZ01_LOCUS508830</name>
</gene>
<evidence type="ECO:0000313" key="1">
    <source>
        <dbReference type="EMBL" id="SVE55976.1"/>
    </source>
</evidence>
<dbReference type="EMBL" id="UINC01225770">
    <property type="protein sequence ID" value="SVE55976.1"/>
    <property type="molecule type" value="Genomic_DNA"/>
</dbReference>
<dbReference type="Pfam" id="PF07963">
    <property type="entry name" value="N_methyl"/>
    <property type="match status" value="1"/>
</dbReference>
<evidence type="ECO:0008006" key="2">
    <source>
        <dbReference type="Google" id="ProtNLM"/>
    </source>
</evidence>
<dbReference type="InterPro" id="IPR012902">
    <property type="entry name" value="N_methyl_site"/>
</dbReference>
<sequence>MSAKINYRRRQLNLAFFIMRRSQKGFTMIELIAVMVILTILASTTIGSYSGFNQSLRLFEEVRDMSRKIQYARDYCIARNQSFILKVDDNATPSTYSLFYNNTDTDLVLPDESSNSFTLPGYADITSKENIHDDNGLVFDALGEPQVTANASIVFESGTHTIVVVTPTG</sequence>
<protein>
    <recommendedName>
        <fullName evidence="2">General secretion pathway GspH domain-containing protein</fullName>
    </recommendedName>
</protein>
<accession>A0A383EGJ1</accession>
<dbReference type="AlphaFoldDB" id="A0A383EGJ1"/>
<dbReference type="Gene3D" id="3.30.700.10">
    <property type="entry name" value="Glycoprotein, Type 4 Pilin"/>
    <property type="match status" value="1"/>
</dbReference>
<proteinExistence type="predicted"/>
<reference evidence="1" key="1">
    <citation type="submission" date="2018-05" db="EMBL/GenBank/DDBJ databases">
        <authorList>
            <person name="Lanie J.A."/>
            <person name="Ng W.-L."/>
            <person name="Kazmierczak K.M."/>
            <person name="Andrzejewski T.M."/>
            <person name="Davidsen T.M."/>
            <person name="Wayne K.J."/>
            <person name="Tettelin H."/>
            <person name="Glass J.I."/>
            <person name="Rusch D."/>
            <person name="Podicherti R."/>
            <person name="Tsui H.-C.T."/>
            <person name="Winkler M.E."/>
        </authorList>
    </citation>
    <scope>NUCLEOTIDE SEQUENCE</scope>
</reference>
<feature type="non-terminal residue" evidence="1">
    <location>
        <position position="169"/>
    </location>
</feature>
<name>A0A383EGJ1_9ZZZZ</name>
<dbReference type="SUPFAM" id="SSF54523">
    <property type="entry name" value="Pili subunits"/>
    <property type="match status" value="1"/>
</dbReference>